<keyword evidence="9" id="KW-1185">Reference proteome</keyword>
<organism evidence="8 9">
    <name type="scientific">Nesterenkonia aerolata</name>
    <dbReference type="NCBI Taxonomy" id="3074079"/>
    <lineage>
        <taxon>Bacteria</taxon>
        <taxon>Bacillati</taxon>
        <taxon>Actinomycetota</taxon>
        <taxon>Actinomycetes</taxon>
        <taxon>Micrococcales</taxon>
        <taxon>Micrococcaceae</taxon>
        <taxon>Nesterenkonia</taxon>
    </lineage>
</organism>
<dbReference type="EMBL" id="JAVKGR010000006">
    <property type="protein sequence ID" value="MDR8019305.1"/>
    <property type="molecule type" value="Genomic_DNA"/>
</dbReference>
<comment type="subcellular location">
    <subcellularLocation>
        <location evidence="1">Cell membrane</location>
        <topology evidence="1">Multi-pass membrane protein</topology>
    </subcellularLocation>
</comment>
<feature type="compositionally biased region" description="Gly residues" evidence="6">
    <location>
        <begin position="143"/>
        <end position="155"/>
    </location>
</feature>
<dbReference type="PANTHER" id="PTHR30086:SF20">
    <property type="entry name" value="ARGININE EXPORTER PROTEIN ARGO-RELATED"/>
    <property type="match status" value="1"/>
</dbReference>
<proteinExistence type="predicted"/>
<evidence type="ECO:0000313" key="8">
    <source>
        <dbReference type="EMBL" id="MDR8019305.1"/>
    </source>
</evidence>
<sequence length="260" mass="27224">MTIIFTGFITCLALIVAVGPQSAWQLRQGLRRDRVGLALAVSWLADTALVVMGTAGVGVVLDRAPWLLEALRWLGAAYLLWFAAQSFRAAWRTDETQTLQVSSKVSSKVSPETRDDALVATAALPVVDSTTAHQISTAAATGSGPGSGTQPGAGHSGAAQPAKSSVRTVVLMGISVSMLNPHAWVDTLVVLGAMANSFGDGRWLFAAGIALASLLWFSLLLYGSSLLSRWLSSPRVWQGIDVVVGVTMVVVAGLLVIQGL</sequence>
<evidence type="ECO:0000256" key="1">
    <source>
        <dbReference type="ARBA" id="ARBA00004651"/>
    </source>
</evidence>
<evidence type="ECO:0000256" key="6">
    <source>
        <dbReference type="SAM" id="MobiDB-lite"/>
    </source>
</evidence>
<dbReference type="Proteomes" id="UP001251870">
    <property type="component" value="Unassembled WGS sequence"/>
</dbReference>
<evidence type="ECO:0000256" key="4">
    <source>
        <dbReference type="ARBA" id="ARBA00022989"/>
    </source>
</evidence>
<keyword evidence="4 7" id="KW-1133">Transmembrane helix</keyword>
<accession>A0ABU2DSF2</accession>
<dbReference type="RefSeq" id="WP_310548292.1">
    <property type="nucleotide sequence ID" value="NZ_JAVKGR010000006.1"/>
</dbReference>
<evidence type="ECO:0000256" key="5">
    <source>
        <dbReference type="ARBA" id="ARBA00023136"/>
    </source>
</evidence>
<evidence type="ECO:0000313" key="9">
    <source>
        <dbReference type="Proteomes" id="UP001251870"/>
    </source>
</evidence>
<keyword evidence="3 7" id="KW-0812">Transmembrane</keyword>
<feature type="transmembrane region" description="Helical" evidence="7">
    <location>
        <begin position="236"/>
        <end position="257"/>
    </location>
</feature>
<feature type="transmembrane region" description="Helical" evidence="7">
    <location>
        <begin position="35"/>
        <end position="61"/>
    </location>
</feature>
<dbReference type="Pfam" id="PF01810">
    <property type="entry name" value="LysE"/>
    <property type="match status" value="1"/>
</dbReference>
<name>A0ABU2DSF2_9MICC</name>
<keyword evidence="2" id="KW-1003">Cell membrane</keyword>
<keyword evidence="5 7" id="KW-0472">Membrane</keyword>
<gene>
    <name evidence="8" type="ORF">RIL96_06965</name>
</gene>
<dbReference type="InterPro" id="IPR001123">
    <property type="entry name" value="LeuE-type"/>
</dbReference>
<evidence type="ECO:0000256" key="3">
    <source>
        <dbReference type="ARBA" id="ARBA00022692"/>
    </source>
</evidence>
<reference evidence="8 9" key="1">
    <citation type="submission" date="2023-09" db="EMBL/GenBank/DDBJ databases">
        <title>Description of three actinobacteria isolated from air of manufacturing shop in a pharmaceutical factory.</title>
        <authorList>
            <person name="Zhang D.-F."/>
        </authorList>
    </citation>
    <scope>NUCLEOTIDE SEQUENCE [LARGE SCALE GENOMIC DNA]</scope>
    <source>
        <strain evidence="8 9">LY-0111</strain>
    </source>
</reference>
<feature type="transmembrane region" description="Helical" evidence="7">
    <location>
        <begin position="203"/>
        <end position="224"/>
    </location>
</feature>
<feature type="region of interest" description="Disordered" evidence="6">
    <location>
        <begin position="137"/>
        <end position="161"/>
    </location>
</feature>
<evidence type="ECO:0000256" key="2">
    <source>
        <dbReference type="ARBA" id="ARBA00022475"/>
    </source>
</evidence>
<dbReference type="PANTHER" id="PTHR30086">
    <property type="entry name" value="ARGININE EXPORTER PROTEIN ARGO"/>
    <property type="match status" value="1"/>
</dbReference>
<evidence type="ECO:0000256" key="7">
    <source>
        <dbReference type="SAM" id="Phobius"/>
    </source>
</evidence>
<protein>
    <submittedName>
        <fullName evidence="8">LysE family transporter</fullName>
    </submittedName>
</protein>
<comment type="caution">
    <text evidence="8">The sequence shown here is derived from an EMBL/GenBank/DDBJ whole genome shotgun (WGS) entry which is preliminary data.</text>
</comment>